<dbReference type="PROSITE" id="PS50089">
    <property type="entry name" value="ZF_RING_2"/>
    <property type="match status" value="1"/>
</dbReference>
<comment type="catalytic activity">
    <reaction evidence="1">
        <text>[E2 ubiquitin-conjugating enzyme]-S-ubiquitinyl-L-cysteine + [acceptor protein]-L-lysine = [E2 ubiquitin-conjugating enzyme]-L-cysteine + [acceptor protein]-N(6)-ubiquitinyl-L-lysine.</text>
        <dbReference type="EC" id="2.3.2.31"/>
    </reaction>
</comment>
<dbReference type="GO" id="GO:0003676">
    <property type="term" value="F:nucleic acid binding"/>
    <property type="evidence" value="ECO:0007669"/>
    <property type="project" value="InterPro"/>
</dbReference>
<evidence type="ECO:0000256" key="1">
    <source>
        <dbReference type="ARBA" id="ARBA00001798"/>
    </source>
</evidence>
<dbReference type="InterPro" id="IPR031127">
    <property type="entry name" value="E3_UB_ligase_RBR"/>
</dbReference>
<evidence type="ECO:0000259" key="15">
    <source>
        <dbReference type="PROSITE" id="PS51873"/>
    </source>
</evidence>
<comment type="similarity">
    <text evidence="5">Belongs to the RBR family. Ariadne subfamily.</text>
</comment>
<protein>
    <recommendedName>
        <fullName evidence="6">RBR-type E3 ubiquitin transferase</fullName>
        <ecNumber evidence="6">2.3.2.31</ecNumber>
    </recommendedName>
</protein>
<evidence type="ECO:0000256" key="6">
    <source>
        <dbReference type="ARBA" id="ARBA00012251"/>
    </source>
</evidence>
<comment type="function">
    <text evidence="3">Might act as an E3 ubiquitin-protein ligase, or as part of E3 complex, which accepts ubiquitin from specific E2 ubiquitin-conjugating enzymes and then transfers it to substrates.</text>
</comment>
<dbReference type="GO" id="GO:0004523">
    <property type="term" value="F:RNA-DNA hybrid ribonuclease activity"/>
    <property type="evidence" value="ECO:0007669"/>
    <property type="project" value="InterPro"/>
</dbReference>
<dbReference type="Gramene" id="evm.model.06.1964">
    <property type="protein sequence ID" value="cds.evm.model.06.1964"/>
    <property type="gene ID" value="evm.TU.06.1964"/>
</dbReference>
<sequence length="541" mass="61244">MAAMDDDEAYILQLALDEQRKELMAAQTLDSDLDLAFHIQMQEAMTSSLVLHNNNKSTSSTKMDTEDDVVPAGDVKDDDVLGVASSLLLRDLECYMQEYGDRKRSSEEWRMAREDLDRRIHDQKVASEIETLPEDYWSSYGDWFEKPYGNNSKGASSSSSSSMVGSEVLRLYFKGLVSEEMIGDSKVVVAGAGIAICDGKDNLLFHSRKNLKVLSSEAAELEALIEGLDKALALDLKSLTFFCEDNSLYHYITGKLFPRNSQITTLVNQVDLLRRKFTYCVPSLLTTPNSIKFAYKSARDAVVAQIAWTEETCNGKTKRETCTICMEDKDVAEMFSVDGCLHRYCFTCMKQHVEAKLHDGRVAKCPHAECNSVVAIDSCEKFLPPELVKVMDQRMKESAIPTTQKVYCPDPKCSALMSKNEVLEYTKTSFVGAERSGARKCMKCQKFFCIDCRVPWHYNMSCNDYRETSSYPRGDEQLLKSLASKRLWRQCAKCNHMVELLEGCYHITCRFSSNLDNGMEVRRWLSCDLKLYDVNNDEVAG</sequence>
<evidence type="ECO:0000256" key="10">
    <source>
        <dbReference type="ARBA" id="ARBA00022771"/>
    </source>
</evidence>
<comment type="pathway">
    <text evidence="4">Protein modification; protein ubiquitination.</text>
</comment>
<dbReference type="SMART" id="SM00647">
    <property type="entry name" value="IBR"/>
    <property type="match status" value="1"/>
</dbReference>
<dbReference type="PANTHER" id="PTHR11685">
    <property type="entry name" value="RBR FAMILY RING FINGER AND IBR DOMAIN-CONTAINING"/>
    <property type="match status" value="1"/>
</dbReference>
<dbReference type="FunFam" id="3.30.420.10:FF:000076">
    <property type="entry name" value="RBR-type E3 ubiquitin transferase"/>
    <property type="match status" value="1"/>
</dbReference>
<keyword evidence="9" id="KW-0677">Repeat</keyword>
<proteinExistence type="inferred from homology"/>
<feature type="domain" description="RING-type" evidence="14">
    <location>
        <begin position="322"/>
        <end position="366"/>
    </location>
</feature>
<dbReference type="EC" id="2.3.2.31" evidence="6"/>
<dbReference type="Gene3D" id="1.20.120.1750">
    <property type="match status" value="1"/>
</dbReference>
<accession>A0A803PWK1</accession>
<dbReference type="PROSITE" id="PS00518">
    <property type="entry name" value="ZF_RING_1"/>
    <property type="match status" value="1"/>
</dbReference>
<keyword evidence="8" id="KW-0479">Metal-binding</keyword>
<dbReference type="GO" id="GO:0008270">
    <property type="term" value="F:zinc ion binding"/>
    <property type="evidence" value="ECO:0007669"/>
    <property type="project" value="UniProtKB-KW"/>
</dbReference>
<feature type="domain" description="RING-type" evidence="15">
    <location>
        <begin position="318"/>
        <end position="538"/>
    </location>
</feature>
<evidence type="ECO:0000256" key="12">
    <source>
        <dbReference type="ARBA" id="ARBA00022833"/>
    </source>
</evidence>
<dbReference type="CDD" id="cd22582">
    <property type="entry name" value="BRcat_RBR_unk"/>
    <property type="match status" value="1"/>
</dbReference>
<evidence type="ECO:0000256" key="4">
    <source>
        <dbReference type="ARBA" id="ARBA00004906"/>
    </source>
</evidence>
<dbReference type="InterPro" id="IPR013083">
    <property type="entry name" value="Znf_RING/FYVE/PHD"/>
</dbReference>
<evidence type="ECO:0000256" key="3">
    <source>
        <dbReference type="ARBA" id="ARBA00003976"/>
    </source>
</evidence>
<dbReference type="Pfam" id="PF01485">
    <property type="entry name" value="IBR"/>
    <property type="match status" value="1"/>
</dbReference>
<evidence type="ECO:0000256" key="13">
    <source>
        <dbReference type="PROSITE-ProRule" id="PRU00175"/>
    </source>
</evidence>
<dbReference type="InterPro" id="IPR036397">
    <property type="entry name" value="RNaseH_sf"/>
</dbReference>
<keyword evidence="17" id="KW-1185">Reference proteome</keyword>
<dbReference type="PROSITE" id="PS51873">
    <property type="entry name" value="TRIAD"/>
    <property type="match status" value="1"/>
</dbReference>
<evidence type="ECO:0000256" key="5">
    <source>
        <dbReference type="ARBA" id="ARBA00005884"/>
    </source>
</evidence>
<dbReference type="Gene3D" id="3.30.40.10">
    <property type="entry name" value="Zinc/RING finger domain, C3HC4 (zinc finger)"/>
    <property type="match status" value="1"/>
</dbReference>
<reference evidence="16" key="1">
    <citation type="submission" date="2018-11" db="EMBL/GenBank/DDBJ databases">
        <authorList>
            <person name="Grassa J C."/>
        </authorList>
    </citation>
    <scope>NUCLEOTIDE SEQUENCE [LARGE SCALE GENOMIC DNA]</scope>
</reference>
<dbReference type="OMA" id="FFCINCK"/>
<dbReference type="FunFam" id="3.30.40.10:FF:000230">
    <property type="entry name" value="RBR-type E3 ubiquitin transferase"/>
    <property type="match status" value="1"/>
</dbReference>
<evidence type="ECO:0000256" key="7">
    <source>
        <dbReference type="ARBA" id="ARBA00022679"/>
    </source>
</evidence>
<dbReference type="GO" id="GO:0016567">
    <property type="term" value="P:protein ubiquitination"/>
    <property type="evidence" value="ECO:0007669"/>
    <property type="project" value="UniProtKB-UniPathway"/>
</dbReference>
<keyword evidence="11" id="KW-0833">Ubl conjugation pathway</keyword>
<reference evidence="16" key="2">
    <citation type="submission" date="2021-03" db="UniProtKB">
        <authorList>
            <consortium name="EnsemblPlants"/>
        </authorList>
    </citation>
    <scope>IDENTIFICATION</scope>
</reference>
<evidence type="ECO:0000256" key="2">
    <source>
        <dbReference type="ARBA" id="ARBA00001947"/>
    </source>
</evidence>
<dbReference type="EnsemblPlants" id="evm.model.06.1964">
    <property type="protein sequence ID" value="cds.evm.model.06.1964"/>
    <property type="gene ID" value="evm.TU.06.1964"/>
</dbReference>
<evidence type="ECO:0000256" key="11">
    <source>
        <dbReference type="ARBA" id="ARBA00022786"/>
    </source>
</evidence>
<dbReference type="SUPFAM" id="SSF57850">
    <property type="entry name" value="RING/U-box"/>
    <property type="match status" value="3"/>
</dbReference>
<keyword evidence="7" id="KW-0808">Transferase</keyword>
<dbReference type="GO" id="GO:0061630">
    <property type="term" value="F:ubiquitin protein ligase activity"/>
    <property type="evidence" value="ECO:0007669"/>
    <property type="project" value="UniProtKB-EC"/>
</dbReference>
<evidence type="ECO:0000256" key="9">
    <source>
        <dbReference type="ARBA" id="ARBA00022737"/>
    </source>
</evidence>
<dbReference type="Gene3D" id="3.30.420.10">
    <property type="entry name" value="Ribonuclease H-like superfamily/Ribonuclease H"/>
    <property type="match status" value="1"/>
</dbReference>
<name>A0A803PWK1_CANSA</name>
<keyword evidence="10 13" id="KW-0863">Zinc-finger</keyword>
<dbReference type="Pfam" id="PF13456">
    <property type="entry name" value="RVT_3"/>
    <property type="match status" value="1"/>
</dbReference>
<organism evidence="16 17">
    <name type="scientific">Cannabis sativa</name>
    <name type="common">Hemp</name>
    <name type="synonym">Marijuana</name>
    <dbReference type="NCBI Taxonomy" id="3483"/>
    <lineage>
        <taxon>Eukaryota</taxon>
        <taxon>Viridiplantae</taxon>
        <taxon>Streptophyta</taxon>
        <taxon>Embryophyta</taxon>
        <taxon>Tracheophyta</taxon>
        <taxon>Spermatophyta</taxon>
        <taxon>Magnoliopsida</taxon>
        <taxon>eudicotyledons</taxon>
        <taxon>Gunneridae</taxon>
        <taxon>Pentapetalae</taxon>
        <taxon>rosids</taxon>
        <taxon>fabids</taxon>
        <taxon>Rosales</taxon>
        <taxon>Cannabaceae</taxon>
        <taxon>Cannabis</taxon>
    </lineage>
</organism>
<dbReference type="InterPro" id="IPR001841">
    <property type="entry name" value="Znf_RING"/>
</dbReference>
<evidence type="ECO:0000259" key="14">
    <source>
        <dbReference type="PROSITE" id="PS50089"/>
    </source>
</evidence>
<dbReference type="InterPro" id="IPR044066">
    <property type="entry name" value="TRIAD_supradom"/>
</dbReference>
<evidence type="ECO:0000313" key="16">
    <source>
        <dbReference type="EnsemblPlants" id="cds.evm.model.06.1964"/>
    </source>
</evidence>
<keyword evidence="12" id="KW-0862">Zinc</keyword>
<dbReference type="InterPro" id="IPR002156">
    <property type="entry name" value="RNaseH_domain"/>
</dbReference>
<comment type="cofactor">
    <cofactor evidence="2">
        <name>Zn(2+)</name>
        <dbReference type="ChEBI" id="CHEBI:29105"/>
    </cofactor>
</comment>
<dbReference type="EMBL" id="UZAU01000619">
    <property type="status" value="NOT_ANNOTATED_CDS"/>
    <property type="molecule type" value="Genomic_DNA"/>
</dbReference>
<dbReference type="AlphaFoldDB" id="A0A803PWK1"/>
<dbReference type="UniPathway" id="UPA00143"/>
<evidence type="ECO:0000313" key="17">
    <source>
        <dbReference type="Proteomes" id="UP000596661"/>
    </source>
</evidence>
<evidence type="ECO:0000256" key="8">
    <source>
        <dbReference type="ARBA" id="ARBA00022723"/>
    </source>
</evidence>
<dbReference type="InterPro" id="IPR002867">
    <property type="entry name" value="IBR_dom"/>
</dbReference>
<dbReference type="Proteomes" id="UP000596661">
    <property type="component" value="Chromosome 6"/>
</dbReference>
<dbReference type="InterPro" id="IPR017907">
    <property type="entry name" value="Znf_RING_CS"/>
</dbReference>